<name>A0ABW1TBL6_9LACO</name>
<dbReference type="EMBL" id="JBHSSA010000118">
    <property type="protein sequence ID" value="MFC6255244.1"/>
    <property type="molecule type" value="Genomic_DNA"/>
</dbReference>
<dbReference type="Proteomes" id="UP001596190">
    <property type="component" value="Unassembled WGS sequence"/>
</dbReference>
<keyword evidence="2" id="KW-0812">Transmembrane</keyword>
<feature type="compositionally biased region" description="Basic residues" evidence="1">
    <location>
        <begin position="77"/>
        <end position="87"/>
    </location>
</feature>
<keyword evidence="2" id="KW-1133">Transmembrane helix</keyword>
<dbReference type="RefSeq" id="WP_137630557.1">
    <property type="nucleotide sequence ID" value="NZ_BJDO01000010.1"/>
</dbReference>
<evidence type="ECO:0000256" key="1">
    <source>
        <dbReference type="SAM" id="MobiDB-lite"/>
    </source>
</evidence>
<comment type="caution">
    <text evidence="3">The sequence shown here is derived from an EMBL/GenBank/DDBJ whole genome shotgun (WGS) entry which is preliminary data.</text>
</comment>
<keyword evidence="2" id="KW-0472">Membrane</keyword>
<evidence type="ECO:0000256" key="2">
    <source>
        <dbReference type="SAM" id="Phobius"/>
    </source>
</evidence>
<organism evidence="3 4">
    <name type="scientific">Secundilactobacillus hailunensis</name>
    <dbReference type="NCBI Taxonomy" id="2559923"/>
    <lineage>
        <taxon>Bacteria</taxon>
        <taxon>Bacillati</taxon>
        <taxon>Bacillota</taxon>
        <taxon>Bacilli</taxon>
        <taxon>Lactobacillales</taxon>
        <taxon>Lactobacillaceae</taxon>
        <taxon>Secundilactobacillus</taxon>
    </lineage>
</organism>
<reference evidence="4" key="1">
    <citation type="journal article" date="2019" name="Int. J. Syst. Evol. Microbiol.">
        <title>The Global Catalogue of Microorganisms (GCM) 10K type strain sequencing project: providing services to taxonomists for standard genome sequencing and annotation.</title>
        <authorList>
            <consortium name="The Broad Institute Genomics Platform"/>
            <consortium name="The Broad Institute Genome Sequencing Center for Infectious Disease"/>
            <person name="Wu L."/>
            <person name="Ma J."/>
        </authorList>
    </citation>
    <scope>NUCLEOTIDE SEQUENCE [LARGE SCALE GENOMIC DNA]</scope>
    <source>
        <strain evidence="4">CCM 8950</strain>
    </source>
</reference>
<proteinExistence type="predicted"/>
<feature type="region of interest" description="Disordered" evidence="1">
    <location>
        <begin position="71"/>
        <end position="100"/>
    </location>
</feature>
<keyword evidence="4" id="KW-1185">Reference proteome</keyword>
<gene>
    <name evidence="3" type="ORF">ACFP1H_11695</name>
</gene>
<sequence>MAKKTVTVDFEKLASQHAAFIKENPWLIPVGLSVHMIPLALLVYGHVKTNIYKKKLQIEREKTKQLALQLQSDRPQGHGRHHSKHHGGYHDFKPTAPRQL</sequence>
<evidence type="ECO:0000313" key="3">
    <source>
        <dbReference type="EMBL" id="MFC6255244.1"/>
    </source>
</evidence>
<accession>A0ABW1TBL6</accession>
<protein>
    <submittedName>
        <fullName evidence="3">Transposase</fullName>
    </submittedName>
</protein>
<evidence type="ECO:0000313" key="4">
    <source>
        <dbReference type="Proteomes" id="UP001596190"/>
    </source>
</evidence>
<feature type="transmembrane region" description="Helical" evidence="2">
    <location>
        <begin position="26"/>
        <end position="47"/>
    </location>
</feature>